<dbReference type="RefSeq" id="WP_194507797.1">
    <property type="nucleotide sequence ID" value="NZ_JADILU010000003.1"/>
</dbReference>
<dbReference type="PROSITE" id="PS50113">
    <property type="entry name" value="PAC"/>
    <property type="match status" value="5"/>
</dbReference>
<keyword evidence="7" id="KW-0472">Membrane</keyword>
<dbReference type="InterPro" id="IPR052162">
    <property type="entry name" value="Sensor_kinase/Photoreceptor"/>
</dbReference>
<evidence type="ECO:0000256" key="5">
    <source>
        <dbReference type="ARBA" id="ARBA00022777"/>
    </source>
</evidence>
<dbReference type="Pfam" id="PF13426">
    <property type="entry name" value="PAS_9"/>
    <property type="match status" value="2"/>
</dbReference>
<feature type="domain" description="PAS" evidence="8">
    <location>
        <begin position="628"/>
        <end position="698"/>
    </location>
</feature>
<dbReference type="CDD" id="cd00130">
    <property type="entry name" value="PAS"/>
    <property type="match status" value="7"/>
</dbReference>
<keyword evidence="11" id="KW-1185">Reference proteome</keyword>
<dbReference type="InterPro" id="IPR000700">
    <property type="entry name" value="PAS-assoc_C"/>
</dbReference>
<feature type="transmembrane region" description="Helical" evidence="7">
    <location>
        <begin position="6"/>
        <end position="22"/>
    </location>
</feature>
<feature type="domain" description="PAS" evidence="8">
    <location>
        <begin position="880"/>
        <end position="950"/>
    </location>
</feature>
<dbReference type="Pfam" id="PF08447">
    <property type="entry name" value="PAS_3"/>
    <property type="match status" value="2"/>
</dbReference>
<dbReference type="PROSITE" id="PS50112">
    <property type="entry name" value="PAS"/>
    <property type="match status" value="8"/>
</dbReference>
<accession>A0ABW5ZNH2</accession>
<feature type="transmembrane region" description="Helical" evidence="7">
    <location>
        <begin position="60"/>
        <end position="81"/>
    </location>
</feature>
<feature type="coiled-coil region" evidence="6">
    <location>
        <begin position="239"/>
        <end position="266"/>
    </location>
</feature>
<dbReference type="Pfam" id="PF20973">
    <property type="entry name" value="VUPS"/>
    <property type="match status" value="1"/>
</dbReference>
<keyword evidence="3" id="KW-0597">Phosphoprotein</keyword>
<dbReference type="InterPro" id="IPR035965">
    <property type="entry name" value="PAS-like_dom_sf"/>
</dbReference>
<dbReference type="Gene3D" id="3.30.450.20">
    <property type="entry name" value="PAS domain"/>
    <property type="match status" value="8"/>
</dbReference>
<dbReference type="NCBIfam" id="TIGR00229">
    <property type="entry name" value="sensory_box"/>
    <property type="match status" value="8"/>
</dbReference>
<feature type="domain" description="PAS" evidence="8">
    <location>
        <begin position="260"/>
        <end position="311"/>
    </location>
</feature>
<feature type="domain" description="PAS" evidence="8">
    <location>
        <begin position="754"/>
        <end position="824"/>
    </location>
</feature>
<evidence type="ECO:0000256" key="2">
    <source>
        <dbReference type="ARBA" id="ARBA00012438"/>
    </source>
</evidence>
<dbReference type="EMBL" id="JBHUOS010000001">
    <property type="protein sequence ID" value="MFD2914518.1"/>
    <property type="molecule type" value="Genomic_DNA"/>
</dbReference>
<dbReference type="InterPro" id="IPR000014">
    <property type="entry name" value="PAS"/>
</dbReference>
<comment type="caution">
    <text evidence="10">The sequence shown here is derived from an EMBL/GenBank/DDBJ whole genome shotgun (WGS) entry which is preliminary data.</text>
</comment>
<dbReference type="InterPro" id="IPR048533">
    <property type="entry name" value="VUPS"/>
</dbReference>
<keyword evidence="4" id="KW-0808">Transferase</keyword>
<feature type="coiled-coil region" evidence="6">
    <location>
        <begin position="1253"/>
        <end position="1284"/>
    </location>
</feature>
<protein>
    <recommendedName>
        <fullName evidence="2">histidine kinase</fullName>
        <ecNumber evidence="2">2.7.13.3</ecNumber>
    </recommendedName>
</protein>
<feature type="transmembrane region" description="Helical" evidence="7">
    <location>
        <begin position="88"/>
        <end position="109"/>
    </location>
</feature>
<evidence type="ECO:0000313" key="10">
    <source>
        <dbReference type="EMBL" id="MFD2914518.1"/>
    </source>
</evidence>
<evidence type="ECO:0000313" key="11">
    <source>
        <dbReference type="Proteomes" id="UP001597548"/>
    </source>
</evidence>
<dbReference type="SMART" id="SM00086">
    <property type="entry name" value="PAC"/>
    <property type="match status" value="6"/>
</dbReference>
<comment type="catalytic activity">
    <reaction evidence="1">
        <text>ATP + protein L-histidine = ADP + protein N-phospho-L-histidine.</text>
        <dbReference type="EC" id="2.7.13.3"/>
    </reaction>
</comment>
<dbReference type="Proteomes" id="UP001597548">
    <property type="component" value="Unassembled WGS sequence"/>
</dbReference>
<feature type="domain" description="PAC" evidence="9">
    <location>
        <begin position="575"/>
        <end position="627"/>
    </location>
</feature>
<evidence type="ECO:0000259" key="8">
    <source>
        <dbReference type="PROSITE" id="PS50112"/>
    </source>
</evidence>
<organism evidence="10 11">
    <name type="scientific">Psychroserpens luteus</name>
    <dbReference type="NCBI Taxonomy" id="1434066"/>
    <lineage>
        <taxon>Bacteria</taxon>
        <taxon>Pseudomonadati</taxon>
        <taxon>Bacteroidota</taxon>
        <taxon>Flavobacteriia</taxon>
        <taxon>Flavobacteriales</taxon>
        <taxon>Flavobacteriaceae</taxon>
        <taxon>Psychroserpens</taxon>
    </lineage>
</organism>
<dbReference type="SUPFAM" id="SSF55785">
    <property type="entry name" value="PYP-like sensor domain (PAS domain)"/>
    <property type="match status" value="8"/>
</dbReference>
<feature type="domain" description="PAS" evidence="8">
    <location>
        <begin position="1005"/>
        <end position="1077"/>
    </location>
</feature>
<feature type="domain" description="PAC" evidence="9">
    <location>
        <begin position="1077"/>
        <end position="1133"/>
    </location>
</feature>
<evidence type="ECO:0000259" key="9">
    <source>
        <dbReference type="PROSITE" id="PS50113"/>
    </source>
</evidence>
<evidence type="ECO:0000256" key="1">
    <source>
        <dbReference type="ARBA" id="ARBA00000085"/>
    </source>
</evidence>
<dbReference type="InterPro" id="IPR013656">
    <property type="entry name" value="PAS_4"/>
</dbReference>
<dbReference type="SMART" id="SM00091">
    <property type="entry name" value="PAS"/>
    <property type="match status" value="8"/>
</dbReference>
<feature type="domain" description="PAC" evidence="9">
    <location>
        <begin position="1212"/>
        <end position="1262"/>
    </location>
</feature>
<name>A0ABW5ZNH2_9FLAO</name>
<evidence type="ECO:0000256" key="3">
    <source>
        <dbReference type="ARBA" id="ARBA00022553"/>
    </source>
</evidence>
<keyword evidence="7" id="KW-0812">Transmembrane</keyword>
<feature type="domain" description="PAC" evidence="9">
    <location>
        <begin position="827"/>
        <end position="879"/>
    </location>
</feature>
<keyword evidence="7" id="KW-1133">Transmembrane helix</keyword>
<feature type="domain" description="PAS" evidence="8">
    <location>
        <begin position="501"/>
        <end position="571"/>
    </location>
</feature>
<sequence length="1315" mass="151817">MNIYLIIFLEFLFISSSILLLFKLRKVLGLAPLYLFLGAVRYLQALSGTMVSFNVLDERIIYPGSVIIFSSLLFAVLLIYIKEGVSSARALILGIIISNLLLSALFGITHVHNLDEIQSSFAFLINDTYFIIGTILLLVDFLLLVIIYQFLISKISKRYFFFTLFISLLVVLIFDAFLFNIVLHYGSEDFDNLLVGNIIGKFIAAIVFSLILYIYLRYIDNEKSNTSFIVNQERDVFSIIRHEKKYLKLKAEKQQLEENLTSLLETTLDNISDGFISLDINWRYTYVNKKAAELLGRSREQLIGKHIWTEFPEGVGLSFYNAYYKAFETQETVYFDDYYEPLDKWFENRIYPSPEGLTIYYTDITEQKKANSESQMLLSLIETSDDFIGLATLEGKPIYLNANGRQLVGLETDETLPTFIADFYPDQYRNKLIKNILPNIFKNNKWDGETEFKKFKTGDLIPIEMSRFLIKDKITDEPIALGIVATDITKRKESEEKIIKSEQLFKRLTSKAPAGIYQTDIEGSCNYVNERWAKYAGISYEEAMGYGWATAIHPDDNERIAKEWEKFVLSGDNELETQFRFKHQNNNIIWVSVKTIGTYDAQNNLYGYIGMALDITEKKQAEEKLIKSKELFKRLLSNAPVAIFQTDKDGACNYVNEEWMKYSGLTFKEAMGYGWTNALHPEDKDKFLDLRQKAISTGTEYVTDLRFLDKKGKTTWLSTKAVSLYGIDNQLYGYVGTLIDITDRKEAEEKLADSEQLFRRLSSNAPVAIFQTDKDGVCNYVNEEWMKYSGLTFKESLGFGWSNAIHSMDRDRIINDWEQAVSSESELISDFRILNKQGETKWLSAKSTGLYDSNNQLYGYIGTLVDVTKRRKAEEQIIESEKYLDNIINNIGDPLFVKDKDSKLLIVNDAFCSIFNVERDDVIGKDLSLNVSKEERKSFLSIDEQVISSGIENVNEETLTISGKGSKIISTKKTRFIDDNGNKFLIGTIRDITERKKVNEEIRMAHQRLTTHLNNSPLAIIEWDENLIIRRWSVQAENIFGWEAHEAVGKHFNYLNLVYEEDYASTEVISNELMNGKVKNNKIINRNNTKTGKVIYCQWYNSVLQSPNGQIETVLSLVQEVTERIESEEKIKESEEKFSKAFESKVIGIAILNKEKKIIEINEAFTNIVEFKRENMLGKTAEEIGLFNFDNKENLENENKLWSQFSENGYVSNIELKYLMQTGRELFILISLQSLQLNNEDHVLITVLDITEKKNAEDELDKYRNNLEELIKTRTDEVNSKNDELLRINKLFVGRELRMKELKNIIKELELKNDN</sequence>
<keyword evidence="5" id="KW-0418">Kinase</keyword>
<dbReference type="PANTHER" id="PTHR43304:SF1">
    <property type="entry name" value="PAC DOMAIN-CONTAINING PROTEIN"/>
    <property type="match status" value="1"/>
</dbReference>
<feature type="domain" description="PAS" evidence="8">
    <location>
        <begin position="1134"/>
        <end position="1209"/>
    </location>
</feature>
<reference evidence="11" key="1">
    <citation type="journal article" date="2019" name="Int. J. Syst. Evol. Microbiol.">
        <title>The Global Catalogue of Microorganisms (GCM) 10K type strain sequencing project: providing services to taxonomists for standard genome sequencing and annotation.</title>
        <authorList>
            <consortium name="The Broad Institute Genomics Platform"/>
            <consortium name="The Broad Institute Genome Sequencing Center for Infectious Disease"/>
            <person name="Wu L."/>
            <person name="Ma J."/>
        </authorList>
    </citation>
    <scope>NUCLEOTIDE SEQUENCE [LARGE SCALE GENOMIC DNA]</scope>
    <source>
        <strain evidence="11">KCTC 32514</strain>
    </source>
</reference>
<feature type="transmembrane region" description="Helical" evidence="7">
    <location>
        <begin position="194"/>
        <end position="216"/>
    </location>
</feature>
<dbReference type="InterPro" id="IPR013655">
    <property type="entry name" value="PAS_fold_3"/>
</dbReference>
<dbReference type="InterPro" id="IPR013767">
    <property type="entry name" value="PAS_fold"/>
</dbReference>
<evidence type="ECO:0000256" key="4">
    <source>
        <dbReference type="ARBA" id="ARBA00022679"/>
    </source>
</evidence>
<dbReference type="Pfam" id="PF00989">
    <property type="entry name" value="PAS"/>
    <property type="match status" value="3"/>
</dbReference>
<feature type="transmembrane region" description="Helical" evidence="7">
    <location>
        <begin position="159"/>
        <end position="182"/>
    </location>
</feature>
<gene>
    <name evidence="10" type="ORF">ACFS29_02625</name>
</gene>
<dbReference type="PANTHER" id="PTHR43304">
    <property type="entry name" value="PHYTOCHROME-LIKE PROTEIN CPH1"/>
    <property type="match status" value="1"/>
</dbReference>
<dbReference type="EC" id="2.7.13.3" evidence="2"/>
<proteinExistence type="predicted"/>
<dbReference type="InterPro" id="IPR001610">
    <property type="entry name" value="PAC"/>
</dbReference>
<keyword evidence="6" id="KW-0175">Coiled coil</keyword>
<feature type="transmembrane region" description="Helical" evidence="7">
    <location>
        <begin position="129"/>
        <end position="152"/>
    </location>
</feature>
<dbReference type="Pfam" id="PF08448">
    <property type="entry name" value="PAS_4"/>
    <property type="match status" value="1"/>
</dbReference>
<feature type="domain" description="PAC" evidence="9">
    <location>
        <begin position="701"/>
        <end position="753"/>
    </location>
</feature>
<evidence type="ECO:0000256" key="6">
    <source>
        <dbReference type="SAM" id="Coils"/>
    </source>
</evidence>
<evidence type="ECO:0000256" key="7">
    <source>
        <dbReference type="SAM" id="Phobius"/>
    </source>
</evidence>
<feature type="domain" description="PAS" evidence="8">
    <location>
        <begin position="373"/>
        <end position="444"/>
    </location>
</feature>